<dbReference type="Pfam" id="PF11127">
    <property type="entry name" value="YgaP-like_TM"/>
    <property type="match status" value="1"/>
</dbReference>
<organism evidence="3 4">
    <name type="scientific">candidate division MSBL1 archaeon SCGC-AAA259B11</name>
    <dbReference type="NCBI Taxonomy" id="1698260"/>
    <lineage>
        <taxon>Archaea</taxon>
        <taxon>Methanobacteriati</taxon>
        <taxon>Methanobacteriota</taxon>
        <taxon>candidate division MSBL1</taxon>
    </lineage>
</organism>
<evidence type="ECO:0000256" key="1">
    <source>
        <dbReference type="SAM" id="Phobius"/>
    </source>
</evidence>
<evidence type="ECO:0000259" key="2">
    <source>
        <dbReference type="Pfam" id="PF11127"/>
    </source>
</evidence>
<name>A0A133U7A9_9EURY</name>
<feature type="transmembrane region" description="Helical" evidence="1">
    <location>
        <begin position="36"/>
        <end position="54"/>
    </location>
</feature>
<gene>
    <name evidence="3" type="ORF">AKJ61_01570</name>
</gene>
<keyword evidence="4" id="KW-1185">Reference proteome</keyword>
<dbReference type="Proteomes" id="UP000070184">
    <property type="component" value="Unassembled WGS sequence"/>
</dbReference>
<evidence type="ECO:0000313" key="3">
    <source>
        <dbReference type="EMBL" id="KXA90046.1"/>
    </source>
</evidence>
<sequence length="74" mass="8363">MYPFDIDENVCGADRVLRLVIGTVLGGLGIFYFEKTLFVVLSLLLSFILLLNVVTNRCKVNEIWGLDSCHEREA</sequence>
<proteinExistence type="predicted"/>
<dbReference type="AlphaFoldDB" id="A0A133U7A9"/>
<feature type="domain" description="Inner membrane protein YgaP-like transmembrane" evidence="2">
    <location>
        <begin position="8"/>
        <end position="71"/>
    </location>
</feature>
<evidence type="ECO:0000313" key="4">
    <source>
        <dbReference type="Proteomes" id="UP000070184"/>
    </source>
</evidence>
<dbReference type="EMBL" id="LHXK01000014">
    <property type="protein sequence ID" value="KXA90046.1"/>
    <property type="molecule type" value="Genomic_DNA"/>
</dbReference>
<keyword evidence="1" id="KW-0472">Membrane</keyword>
<accession>A0A133U7A9</accession>
<comment type="caution">
    <text evidence="3">The sequence shown here is derived from an EMBL/GenBank/DDBJ whole genome shotgun (WGS) entry which is preliminary data.</text>
</comment>
<keyword evidence="1" id="KW-1133">Transmembrane helix</keyword>
<keyword evidence="1" id="KW-0812">Transmembrane</keyword>
<protein>
    <recommendedName>
        <fullName evidence="2">Inner membrane protein YgaP-like transmembrane domain-containing protein</fullName>
    </recommendedName>
</protein>
<dbReference type="InterPro" id="IPR021309">
    <property type="entry name" value="YgaP-like_TM"/>
</dbReference>
<reference evidence="3 4" key="1">
    <citation type="journal article" date="2016" name="Sci. Rep.">
        <title>Metabolic traits of an uncultured archaeal lineage -MSBL1- from brine pools of the Red Sea.</title>
        <authorList>
            <person name="Mwirichia R."/>
            <person name="Alam I."/>
            <person name="Rashid M."/>
            <person name="Vinu M."/>
            <person name="Ba-Alawi W."/>
            <person name="Anthony Kamau A."/>
            <person name="Kamanda Ngugi D."/>
            <person name="Goker M."/>
            <person name="Klenk H.P."/>
            <person name="Bajic V."/>
            <person name="Stingl U."/>
        </authorList>
    </citation>
    <scope>NUCLEOTIDE SEQUENCE [LARGE SCALE GENOMIC DNA]</scope>
    <source>
        <strain evidence="3">SCGC-AAA259B11</strain>
    </source>
</reference>